<feature type="compositionally biased region" description="Low complexity" evidence="1">
    <location>
        <begin position="534"/>
        <end position="566"/>
    </location>
</feature>
<dbReference type="SUPFAM" id="SSF143503">
    <property type="entry name" value="PUG domain-like"/>
    <property type="match status" value="1"/>
</dbReference>
<dbReference type="Gene3D" id="1.20.58.2190">
    <property type="match status" value="1"/>
</dbReference>
<dbReference type="PROSITE" id="PS50033">
    <property type="entry name" value="UBX"/>
    <property type="match status" value="1"/>
</dbReference>
<evidence type="ECO:0000313" key="3">
    <source>
        <dbReference type="EMBL" id="CEL64455.1"/>
    </source>
</evidence>
<dbReference type="PANTHER" id="PTHR47796:SF1">
    <property type="entry name" value="OS08G0500800 PROTEIN"/>
    <property type="match status" value="1"/>
</dbReference>
<proteinExistence type="predicted"/>
<dbReference type="InterPro" id="IPR029071">
    <property type="entry name" value="Ubiquitin-like_domsf"/>
</dbReference>
<feature type="region of interest" description="Disordered" evidence="1">
    <location>
        <begin position="75"/>
        <end position="136"/>
    </location>
</feature>
<dbReference type="EMBL" id="LN714475">
    <property type="protein sequence ID" value="CEL64455.1"/>
    <property type="molecule type" value="Genomic_DNA"/>
</dbReference>
<protein>
    <submittedName>
        <fullName evidence="3">PUB domain-containing protein</fullName>
    </submittedName>
</protein>
<dbReference type="AlphaFoldDB" id="A0A0F7U762"/>
<feature type="compositionally biased region" description="Basic and acidic residues" evidence="1">
    <location>
        <begin position="124"/>
        <end position="136"/>
    </location>
</feature>
<dbReference type="InterPro" id="IPR001012">
    <property type="entry name" value="UBX_dom"/>
</dbReference>
<evidence type="ECO:0000259" key="2">
    <source>
        <dbReference type="PROSITE" id="PS50033"/>
    </source>
</evidence>
<feature type="domain" description="UBX" evidence="2">
    <location>
        <begin position="410"/>
        <end position="502"/>
    </location>
</feature>
<feature type="region of interest" description="Disordered" evidence="1">
    <location>
        <begin position="528"/>
        <end position="653"/>
    </location>
</feature>
<organism evidence="3">
    <name type="scientific">Neospora caninum (strain Liverpool)</name>
    <dbReference type="NCBI Taxonomy" id="572307"/>
    <lineage>
        <taxon>Eukaryota</taxon>
        <taxon>Sar</taxon>
        <taxon>Alveolata</taxon>
        <taxon>Apicomplexa</taxon>
        <taxon>Conoidasida</taxon>
        <taxon>Coccidia</taxon>
        <taxon>Eucoccidiorida</taxon>
        <taxon>Eimeriorina</taxon>
        <taxon>Sarcocystidae</taxon>
        <taxon>Neospora</taxon>
    </lineage>
</organism>
<dbReference type="InterPro" id="IPR036339">
    <property type="entry name" value="PUB-like_dom_sf"/>
</dbReference>
<reference evidence="3" key="1">
    <citation type="journal article" date="2015" name="PLoS ONE">
        <title>Comprehensive Evaluation of Toxoplasma gondii VEG and Neospora caninum LIV Genomes with Tachyzoite Stage Transcriptome and Proteome Defines Novel Transcript Features.</title>
        <authorList>
            <person name="Ramaprasad A."/>
            <person name="Mourier T."/>
            <person name="Naeem R."/>
            <person name="Malas T.B."/>
            <person name="Moussa E."/>
            <person name="Panigrahi A."/>
            <person name="Vermont S.J."/>
            <person name="Otto T.D."/>
            <person name="Wastling J."/>
            <person name="Pain A."/>
        </authorList>
    </citation>
    <scope>NUCLEOTIDE SEQUENCE</scope>
    <source>
        <strain evidence="3">Liverpool</strain>
    </source>
</reference>
<dbReference type="InterPro" id="IPR018997">
    <property type="entry name" value="PUB_domain"/>
</dbReference>
<dbReference type="SMART" id="SM00580">
    <property type="entry name" value="PUG"/>
    <property type="match status" value="1"/>
</dbReference>
<feature type="compositionally biased region" description="Low complexity" evidence="1">
    <location>
        <begin position="105"/>
        <end position="115"/>
    </location>
</feature>
<evidence type="ECO:0000256" key="1">
    <source>
        <dbReference type="SAM" id="MobiDB-lite"/>
    </source>
</evidence>
<dbReference type="PANTHER" id="PTHR47796">
    <property type="entry name" value="ZINC METALLOPROTEINASE-LIKE PROTEIN"/>
    <property type="match status" value="1"/>
</dbReference>
<name>A0A0F7U762_NEOCL</name>
<feature type="compositionally biased region" description="Polar residues" evidence="1">
    <location>
        <begin position="633"/>
        <end position="647"/>
    </location>
</feature>
<feature type="compositionally biased region" description="Low complexity" evidence="1">
    <location>
        <begin position="83"/>
        <end position="98"/>
    </location>
</feature>
<dbReference type="Pfam" id="PF09409">
    <property type="entry name" value="PUB"/>
    <property type="match status" value="1"/>
</dbReference>
<gene>
    <name evidence="3" type="ORF">BN1204_003510</name>
</gene>
<accession>A0A0F7U762</accession>
<sequence>MESDSSQKCEVEIILLETGKEIGRTPAQMQPFIDKLVKDNWLDTADSLRALSASQWTQLQLPLRLEELLKKKLNASPAPAPPVASSSASSALSSSPSSSSPPAPATTFPSSSASSEEQVSNSYRGKEAEADLSKKRDSDVFEEEDFAVVYAAVTDESIFPVPLTEAIEKLQLDVPREALAGVLRTLFTVIDGVLAQPSNPKKRRLRKANPSFHNQVGRFRAAVRVMEAAGFCEGKMRDPTSGDLDEFFVMDTAYVMRLTDAHHLLAQLATHAGVPVPPLPSTGFNPYSSSIVSASGTSLSQVAGKHGQMRKMENAQLKEKIKQREQLLQTGGGEQVPLAPAVYALEELRQREKADRRLLAQQSDFDGDPPSGDKPSLTAADIARIKEIMGDGPSFRSRMQQQLEQLEKRKVFKSCTVRVLLPDRAVLQLSFAPHQTLRFVREQVEQFLHPDLRSPTPGTKASTAEEPPFRRWFLGETPPLRKVELNKTLYQEGFVPNCTLHLKLPDACPRFPHPFLDPETLQRHNLQPPVLSLSPSSSSSSFPSSSSPSSSFPSSPPSSSSSSSFSAPTDASAGLRTGRYEPVQEGSEGSLSVQPGQRGDTQESCPGSGSGEERRLSSVSSGFSGGKAEESQGGEQSTLTKKTSFTRNLFRRK</sequence>
<dbReference type="SUPFAM" id="SSF54236">
    <property type="entry name" value="Ubiquitin-like"/>
    <property type="match status" value="1"/>
</dbReference>